<evidence type="ECO:0000256" key="7">
    <source>
        <dbReference type="ARBA" id="ARBA00047754"/>
    </source>
</evidence>
<organism evidence="10 11">
    <name type="scientific">Dictyobacter kobayashii</name>
    <dbReference type="NCBI Taxonomy" id="2014872"/>
    <lineage>
        <taxon>Bacteria</taxon>
        <taxon>Bacillati</taxon>
        <taxon>Chloroflexota</taxon>
        <taxon>Ktedonobacteria</taxon>
        <taxon>Ktedonobacterales</taxon>
        <taxon>Dictyobacteraceae</taxon>
        <taxon>Dictyobacter</taxon>
    </lineage>
</organism>
<dbReference type="InterPro" id="IPR008926">
    <property type="entry name" value="RNR_R1-su_N"/>
</dbReference>
<dbReference type="Pfam" id="PF00317">
    <property type="entry name" value="Ribonuc_red_lgN"/>
    <property type="match status" value="1"/>
</dbReference>
<dbReference type="GO" id="GO:0005971">
    <property type="term" value="C:ribonucleoside-diphosphate reductase complex"/>
    <property type="evidence" value="ECO:0007669"/>
    <property type="project" value="TreeGrafter"/>
</dbReference>
<dbReference type="RefSeq" id="WP_126556143.1">
    <property type="nucleotide sequence ID" value="NZ_BIFS01000002.1"/>
</dbReference>
<dbReference type="SUPFAM" id="SSF48168">
    <property type="entry name" value="R1 subunit of ribonucleotide reductase, N-terminal domain"/>
    <property type="match status" value="1"/>
</dbReference>
<dbReference type="InterPro" id="IPR013509">
    <property type="entry name" value="RNR_lsu_N"/>
</dbReference>
<dbReference type="GO" id="GO:0004748">
    <property type="term" value="F:ribonucleoside-diphosphate reductase activity, thioredoxin disulfide as acceptor"/>
    <property type="evidence" value="ECO:0007669"/>
    <property type="project" value="UniProtKB-EC"/>
</dbReference>
<dbReference type="OrthoDB" id="9762933at2"/>
<comment type="caution">
    <text evidence="10">The sequence shown here is derived from an EMBL/GenBank/DDBJ whole genome shotgun (WGS) entry which is preliminary data.</text>
</comment>
<keyword evidence="2" id="KW-0547">Nucleotide-binding</keyword>
<dbReference type="UniPathway" id="UPA00326"/>
<comment type="similarity">
    <text evidence="1 8">Belongs to the ribonucleoside diphosphate reductase large chain family.</text>
</comment>
<feature type="domain" description="Ribonucleotide reductase large subunit" evidence="9">
    <location>
        <begin position="605"/>
        <end position="627"/>
    </location>
</feature>
<dbReference type="FunFam" id="3.20.70.20:FF:000009">
    <property type="entry name" value="Ribonucleoside-diphosphate reductase"/>
    <property type="match status" value="1"/>
</dbReference>
<dbReference type="Gene3D" id="3.20.70.20">
    <property type="match status" value="1"/>
</dbReference>
<name>A0A402AUL7_9CHLR</name>
<dbReference type="PRINTS" id="PR01183">
    <property type="entry name" value="RIBORDTASEM1"/>
</dbReference>
<dbReference type="SUPFAM" id="SSF51998">
    <property type="entry name" value="PFL-like glycyl radical enzymes"/>
    <property type="match status" value="1"/>
</dbReference>
<dbReference type="CDD" id="cd01679">
    <property type="entry name" value="RNR_I"/>
    <property type="match status" value="1"/>
</dbReference>
<dbReference type="InterPro" id="IPR013346">
    <property type="entry name" value="NrdE_NrdA_C"/>
</dbReference>
<dbReference type="NCBIfam" id="NF005544">
    <property type="entry name" value="PRK07207.1"/>
    <property type="match status" value="1"/>
</dbReference>
<dbReference type="PANTHER" id="PTHR11573">
    <property type="entry name" value="RIBONUCLEOSIDE-DIPHOSPHATE REDUCTASE LARGE CHAIN"/>
    <property type="match status" value="1"/>
</dbReference>
<reference evidence="11" key="1">
    <citation type="submission" date="2018-12" db="EMBL/GenBank/DDBJ databases">
        <title>Tengunoibacter tsumagoiensis gen. nov., sp. nov., Dictyobacter kobayashii sp. nov., D. alpinus sp. nov., and D. joshuensis sp. nov. and description of Dictyobacteraceae fam. nov. within the order Ktedonobacterales isolated from Tengu-no-mugimeshi.</title>
        <authorList>
            <person name="Wang C.M."/>
            <person name="Zheng Y."/>
            <person name="Sakai Y."/>
            <person name="Toyoda A."/>
            <person name="Minakuchi Y."/>
            <person name="Abe K."/>
            <person name="Yokota A."/>
            <person name="Yabe S."/>
        </authorList>
    </citation>
    <scope>NUCLEOTIDE SEQUENCE [LARGE SCALE GENOMIC DNA]</scope>
    <source>
        <strain evidence="11">Uno11</strain>
    </source>
</reference>
<dbReference type="GO" id="GO:0005524">
    <property type="term" value="F:ATP binding"/>
    <property type="evidence" value="ECO:0007669"/>
    <property type="project" value="UniProtKB-KW"/>
</dbReference>
<accession>A0A402AUL7</accession>
<dbReference type="PANTHER" id="PTHR11573:SF6">
    <property type="entry name" value="RIBONUCLEOSIDE-DIPHOSPHATE REDUCTASE LARGE SUBUNIT"/>
    <property type="match status" value="1"/>
</dbReference>
<comment type="catalytic activity">
    <reaction evidence="7 8">
        <text>a 2'-deoxyribonucleoside 5'-diphosphate + [thioredoxin]-disulfide + H2O = a ribonucleoside 5'-diphosphate + [thioredoxin]-dithiol</text>
        <dbReference type="Rhea" id="RHEA:23252"/>
        <dbReference type="Rhea" id="RHEA-COMP:10698"/>
        <dbReference type="Rhea" id="RHEA-COMP:10700"/>
        <dbReference type="ChEBI" id="CHEBI:15377"/>
        <dbReference type="ChEBI" id="CHEBI:29950"/>
        <dbReference type="ChEBI" id="CHEBI:50058"/>
        <dbReference type="ChEBI" id="CHEBI:57930"/>
        <dbReference type="ChEBI" id="CHEBI:73316"/>
        <dbReference type="EC" id="1.17.4.1"/>
    </reaction>
</comment>
<dbReference type="Proteomes" id="UP000287188">
    <property type="component" value="Unassembled WGS sequence"/>
</dbReference>
<dbReference type="InterPro" id="IPR000788">
    <property type="entry name" value="RNR_lg_C"/>
</dbReference>
<dbReference type="PROSITE" id="PS00089">
    <property type="entry name" value="RIBORED_LARGE"/>
    <property type="match status" value="1"/>
</dbReference>
<gene>
    <name evidence="10" type="primary">nrdA</name>
    <name evidence="10" type="ORF">KDK_66110</name>
</gene>
<proteinExistence type="inferred from homology"/>
<keyword evidence="5 8" id="KW-0215">Deoxyribonucleotide synthesis</keyword>
<evidence type="ECO:0000256" key="8">
    <source>
        <dbReference type="RuleBase" id="RU003410"/>
    </source>
</evidence>
<dbReference type="Pfam" id="PF02867">
    <property type="entry name" value="Ribonuc_red_lgC"/>
    <property type="match status" value="1"/>
</dbReference>
<evidence type="ECO:0000259" key="9">
    <source>
        <dbReference type="PROSITE" id="PS00089"/>
    </source>
</evidence>
<evidence type="ECO:0000256" key="6">
    <source>
        <dbReference type="ARBA" id="ARBA00024942"/>
    </source>
</evidence>
<protein>
    <recommendedName>
        <fullName evidence="8">Ribonucleoside-diphosphate reductase</fullName>
        <ecNumber evidence="8">1.17.4.1</ecNumber>
    </recommendedName>
</protein>
<dbReference type="NCBIfam" id="TIGR02506">
    <property type="entry name" value="NrdE_NrdA"/>
    <property type="match status" value="1"/>
</dbReference>
<evidence type="ECO:0000256" key="4">
    <source>
        <dbReference type="ARBA" id="ARBA00023002"/>
    </source>
</evidence>
<evidence type="ECO:0000313" key="10">
    <source>
        <dbReference type="EMBL" id="GCE22811.1"/>
    </source>
</evidence>
<dbReference type="EMBL" id="BIFS01000002">
    <property type="protein sequence ID" value="GCE22811.1"/>
    <property type="molecule type" value="Genomic_DNA"/>
</dbReference>
<dbReference type="EC" id="1.17.4.1" evidence="8"/>
<evidence type="ECO:0000256" key="2">
    <source>
        <dbReference type="ARBA" id="ARBA00022741"/>
    </source>
</evidence>
<dbReference type="InterPro" id="IPR039718">
    <property type="entry name" value="Rrm1"/>
</dbReference>
<dbReference type="GO" id="GO:0009263">
    <property type="term" value="P:deoxyribonucleotide biosynthetic process"/>
    <property type="evidence" value="ECO:0007669"/>
    <property type="project" value="UniProtKB-KW"/>
</dbReference>
<evidence type="ECO:0000313" key="11">
    <source>
        <dbReference type="Proteomes" id="UP000287188"/>
    </source>
</evidence>
<evidence type="ECO:0000256" key="5">
    <source>
        <dbReference type="ARBA" id="ARBA00023116"/>
    </source>
</evidence>
<comment type="function">
    <text evidence="6 8">Provides the precursors necessary for DNA synthesis. Catalyzes the biosynthesis of deoxyribonucleotides from the corresponding ribonucleotides.</text>
</comment>
<dbReference type="AlphaFoldDB" id="A0A402AUL7"/>
<keyword evidence="4 8" id="KW-0560">Oxidoreductase</keyword>
<keyword evidence="3" id="KW-0067">ATP-binding</keyword>
<keyword evidence="11" id="KW-1185">Reference proteome</keyword>
<evidence type="ECO:0000256" key="3">
    <source>
        <dbReference type="ARBA" id="ARBA00022840"/>
    </source>
</evidence>
<sequence length="819" mass="92194">MTSLQFSKSTTASNLPLTDLDVPALIAEACRDLAADVDEEQLLSSIQANIYAGVSRDELWQALLMSARAYIESEPAYTFVAARFLLLSLYNAVGVSGGPQLGLQDAPALYSGYFATYLQRGIELKMLDPRLAEFDLTSLVAAIKPERDLLFAYPGLQTLYDRYLLQHGGCHFELPQLLWMRVAMGLALNEQDKELRAIEFYELISQFYFTPATPTLFNAGTCHPQLSSCYLTTVQDDLWHIFKSIQDNALLSKWAGGLGNDWTNVRASGSHINGTNGTSQGIIPFLKVVNDTAVAVNQGGKRKGAVCAYLENWHLDIEDFLDLRRNTGDERRRTHDMNTACWISDEFMRRVQQGEQWTLFSPDEVPDLHDLYGEAFTRRYCEYEQLAANGRLRQFRRVPALELWRKMLTRLFETGHPWLTWKDAANVRSTQDHAGVIHSSNLCTEILLNTSKDQTAVCNLGSLNLAAHLSNGQLDLPRLQATIGTAVRMLDNVIDINYYPTPEARQANSRHRPIGLGLMGFQDALFHLGLSYASQTAVDFADQSMEAISYYALLASTELAAERGCYASYQGSKWQRGLLPFDSIALLERERGMALEVDRTVRLDWQVVRDAIQQHGMRNSNVLAIAPTATISTIVGVSQSIEPEYKNLYVKSNLSGEFTTINTFLVNDLKAAGLWSAEMLEMLKYYDGSLRDISQLPTELRQRYQTAFEVDATWLIECASRRQKWIDMGQSLNLYLVEPSGNKLHDIYMLAWRKGLKTTYYLRTAAATQIEKSTIDVNRWGIQPRWMKHSSPSSTIQVTRASIAKPLACSLDDQCEVCQ</sequence>
<evidence type="ECO:0000256" key="1">
    <source>
        <dbReference type="ARBA" id="ARBA00010406"/>
    </source>
</evidence>